<dbReference type="SMART" id="SM00595">
    <property type="entry name" value="MADF"/>
    <property type="match status" value="1"/>
</dbReference>
<dbReference type="AlphaFoldDB" id="A0ABD1E303"/>
<dbReference type="InterPro" id="IPR006578">
    <property type="entry name" value="MADF-dom"/>
</dbReference>
<sequence>MNMDIDIDLLIGEVEKRRVIWDTLSEEYKNRNKKQEAWILVCRCLFENFDEKLQSEQQLALNEVMAKWKTVRGNFTRSLKKRAESQKSGSGKKRISHYTIYEDQLRFLLKSREVRETQNSNDYQSINRVEESNSSMNLNTSIEVRQNTVSQNVQAPPTSAIHNKKKKKIDVEEQLVAFMSARSNTHENNDEDLSFFLYLLPAVKTLRDVDKLQFRIKVMQLLQKLKKKNVIQTLRNDYSEQNLRCSHNNRNQQNELSTVSSIASLYFDQFQ</sequence>
<comment type="subcellular location">
    <subcellularLocation>
        <location evidence="1">Nucleus</location>
    </subcellularLocation>
</comment>
<dbReference type="EMBL" id="JBDJPC010000012">
    <property type="protein sequence ID" value="KAL1489057.1"/>
    <property type="molecule type" value="Genomic_DNA"/>
</dbReference>
<dbReference type="GO" id="GO:0005634">
    <property type="term" value="C:nucleus"/>
    <property type="evidence" value="ECO:0007669"/>
    <property type="project" value="UniProtKB-SubCell"/>
</dbReference>
<evidence type="ECO:0000313" key="4">
    <source>
        <dbReference type="EMBL" id="KAL1489057.1"/>
    </source>
</evidence>
<keyword evidence="5" id="KW-1185">Reference proteome</keyword>
<organism evidence="4 5">
    <name type="scientific">Hypothenemus hampei</name>
    <name type="common">Coffee berry borer</name>
    <dbReference type="NCBI Taxonomy" id="57062"/>
    <lineage>
        <taxon>Eukaryota</taxon>
        <taxon>Metazoa</taxon>
        <taxon>Ecdysozoa</taxon>
        <taxon>Arthropoda</taxon>
        <taxon>Hexapoda</taxon>
        <taxon>Insecta</taxon>
        <taxon>Pterygota</taxon>
        <taxon>Neoptera</taxon>
        <taxon>Endopterygota</taxon>
        <taxon>Coleoptera</taxon>
        <taxon>Polyphaga</taxon>
        <taxon>Cucujiformia</taxon>
        <taxon>Curculionidae</taxon>
        <taxon>Scolytinae</taxon>
        <taxon>Hypothenemus</taxon>
    </lineage>
</organism>
<accession>A0ABD1E303</accession>
<comment type="caution">
    <text evidence="4">The sequence shown here is derived from an EMBL/GenBank/DDBJ whole genome shotgun (WGS) entry which is preliminary data.</text>
</comment>
<evidence type="ECO:0000259" key="2">
    <source>
        <dbReference type="PROSITE" id="PS51029"/>
    </source>
</evidence>
<proteinExistence type="predicted"/>
<dbReference type="InterPro" id="IPR004210">
    <property type="entry name" value="BESS_motif"/>
</dbReference>
<dbReference type="Pfam" id="PF10545">
    <property type="entry name" value="MADF_DNA_bdg"/>
    <property type="match status" value="1"/>
</dbReference>
<dbReference type="Proteomes" id="UP001566132">
    <property type="component" value="Unassembled WGS sequence"/>
</dbReference>
<gene>
    <name evidence="4" type="ORF">ABEB36_014002</name>
</gene>
<dbReference type="PROSITE" id="PS51031">
    <property type="entry name" value="BESS"/>
    <property type="match status" value="1"/>
</dbReference>
<feature type="domain" description="MADF" evidence="2">
    <location>
        <begin position="9"/>
        <end position="113"/>
    </location>
</feature>
<protein>
    <recommendedName>
        <fullName evidence="6">MADF domain-containing protein</fullName>
    </recommendedName>
</protein>
<reference evidence="4 5" key="1">
    <citation type="submission" date="2024-05" db="EMBL/GenBank/DDBJ databases">
        <title>Genetic variation in Jamaican populations of the coffee berry borer (Hypothenemus hampei).</title>
        <authorList>
            <person name="Errbii M."/>
            <person name="Myrie A."/>
        </authorList>
    </citation>
    <scope>NUCLEOTIDE SEQUENCE [LARGE SCALE GENOMIC DNA]</scope>
    <source>
        <strain evidence="4">JA-Hopewell-2020-01-JO</strain>
        <tissue evidence="4">Whole body</tissue>
    </source>
</reference>
<name>A0ABD1E303_HYPHA</name>
<evidence type="ECO:0008006" key="6">
    <source>
        <dbReference type="Google" id="ProtNLM"/>
    </source>
</evidence>
<evidence type="ECO:0000313" key="5">
    <source>
        <dbReference type="Proteomes" id="UP001566132"/>
    </source>
</evidence>
<dbReference type="InterPro" id="IPR039353">
    <property type="entry name" value="TF_Adf1"/>
</dbReference>
<feature type="domain" description="BESS" evidence="3">
    <location>
        <begin position="189"/>
        <end position="228"/>
    </location>
</feature>
<dbReference type="PROSITE" id="PS51029">
    <property type="entry name" value="MADF"/>
    <property type="match status" value="1"/>
</dbReference>
<dbReference type="Pfam" id="PF02944">
    <property type="entry name" value="BESS"/>
    <property type="match status" value="1"/>
</dbReference>
<dbReference type="PANTHER" id="PTHR12243:SF67">
    <property type="entry name" value="COREPRESSOR OF PANGOLIN, ISOFORM A-RELATED"/>
    <property type="match status" value="1"/>
</dbReference>
<evidence type="ECO:0000259" key="3">
    <source>
        <dbReference type="PROSITE" id="PS51031"/>
    </source>
</evidence>
<dbReference type="PANTHER" id="PTHR12243">
    <property type="entry name" value="MADF DOMAIN TRANSCRIPTION FACTOR"/>
    <property type="match status" value="1"/>
</dbReference>
<keyword evidence="1" id="KW-0539">Nucleus</keyword>
<evidence type="ECO:0000256" key="1">
    <source>
        <dbReference type="PROSITE-ProRule" id="PRU00371"/>
    </source>
</evidence>